<dbReference type="AlphaFoldDB" id="A0A5J4ZDA6"/>
<accession>A0A5J4ZDA6</accession>
<proteinExistence type="predicted"/>
<dbReference type="Proteomes" id="UP000325577">
    <property type="component" value="Linkage Group LG8"/>
</dbReference>
<reference evidence="1 2" key="1">
    <citation type="submission" date="2019-09" db="EMBL/GenBank/DDBJ databases">
        <title>A chromosome-level genome assembly of the Chinese tupelo Nyssa sinensis.</title>
        <authorList>
            <person name="Yang X."/>
            <person name="Kang M."/>
            <person name="Yang Y."/>
            <person name="Xiong H."/>
            <person name="Wang M."/>
            <person name="Zhang Z."/>
            <person name="Wang Z."/>
            <person name="Wu H."/>
            <person name="Ma T."/>
            <person name="Liu J."/>
            <person name="Xi Z."/>
        </authorList>
    </citation>
    <scope>NUCLEOTIDE SEQUENCE [LARGE SCALE GENOMIC DNA]</scope>
    <source>
        <strain evidence="1">J267</strain>
        <tissue evidence="1">Leaf</tissue>
    </source>
</reference>
<evidence type="ECO:0000313" key="1">
    <source>
        <dbReference type="EMBL" id="KAA8516613.1"/>
    </source>
</evidence>
<protein>
    <submittedName>
        <fullName evidence="1">Uncharacterized protein</fullName>
    </submittedName>
</protein>
<keyword evidence="2" id="KW-1185">Reference proteome</keyword>
<gene>
    <name evidence="1" type="ORF">F0562_016881</name>
</gene>
<sequence>MSEEDMSWDVGQWSGEVPMAYPLEDSNLEPPQFYSFNQKKPTLVLLVSYCSHDQQQLPYNTTKLHRQKPLCVLHHLINKCDPAGFPPSGHHPCRQVVVVAALVKSIMVV</sequence>
<dbReference type="EMBL" id="CM018051">
    <property type="protein sequence ID" value="KAA8516613.1"/>
    <property type="molecule type" value="Genomic_DNA"/>
</dbReference>
<name>A0A5J4ZDA6_9ASTE</name>
<evidence type="ECO:0000313" key="2">
    <source>
        <dbReference type="Proteomes" id="UP000325577"/>
    </source>
</evidence>
<organism evidence="1 2">
    <name type="scientific">Nyssa sinensis</name>
    <dbReference type="NCBI Taxonomy" id="561372"/>
    <lineage>
        <taxon>Eukaryota</taxon>
        <taxon>Viridiplantae</taxon>
        <taxon>Streptophyta</taxon>
        <taxon>Embryophyta</taxon>
        <taxon>Tracheophyta</taxon>
        <taxon>Spermatophyta</taxon>
        <taxon>Magnoliopsida</taxon>
        <taxon>eudicotyledons</taxon>
        <taxon>Gunneridae</taxon>
        <taxon>Pentapetalae</taxon>
        <taxon>asterids</taxon>
        <taxon>Cornales</taxon>
        <taxon>Nyssaceae</taxon>
        <taxon>Nyssa</taxon>
    </lineage>
</organism>